<dbReference type="SUPFAM" id="SSF52540">
    <property type="entry name" value="P-loop containing nucleoside triphosphate hydrolases"/>
    <property type="match status" value="2"/>
</dbReference>
<keyword evidence="2 6" id="KW-0032">Aminotransferase</keyword>
<protein>
    <submittedName>
        <fullName evidence="6">Adenosylmethionine-8-amino-7-oxononanoate aminotransferase</fullName>
    </submittedName>
</protein>
<dbReference type="Gene3D" id="3.40.640.10">
    <property type="entry name" value="Type I PLP-dependent aspartate aminotransferase-like (Major domain)"/>
    <property type="match status" value="1"/>
</dbReference>
<dbReference type="STRING" id="105231.A0A1Y1I9R2"/>
<dbReference type="EMBL" id="DF237293">
    <property type="protein sequence ID" value="GAQ87303.1"/>
    <property type="molecule type" value="Genomic_DNA"/>
</dbReference>
<dbReference type="InterPro" id="IPR015421">
    <property type="entry name" value="PyrdxlP-dep_Trfase_major"/>
</dbReference>
<evidence type="ECO:0000256" key="4">
    <source>
        <dbReference type="ARBA" id="ARBA00022898"/>
    </source>
</evidence>
<comment type="subcellular location">
    <subcellularLocation>
        <location evidence="1">Mitochondrion</location>
    </subcellularLocation>
</comment>
<dbReference type="Proteomes" id="UP000054558">
    <property type="component" value="Unassembled WGS sequence"/>
</dbReference>
<gene>
    <name evidence="6" type="ORF">KFL_003440040</name>
</gene>
<keyword evidence="4" id="KW-0663">Pyridoxal phosphate</keyword>
<sequence length="1014" mass="109487">MLLPLSRLPAGVLKGNAASGMQWKLLAAKGFLPQAARDLATKPPPSTDTIEPPPHDKQIPLLDPRSLSLDSPTYMVWGANTDVGKTIVSSGLTLAACQRPDPLSVLYVKPVQTGFPTDCDARFVRQNASRALKVASIFDQWKHGQPLPKLVTVSLFQWEPPVSPHVAARDNPVPDADVIGAVRTALRECKTQRASPDSASVSHQLFSVTEVAPAPESSKVKPAFTAGGVETAADQEGGTQSSILGGLETAVNEGGKAVSEVVDTAVQQVKERLRVEMLRKWVTLIETAGGVASPGPSGNLQCDIFRSLRLPGVLVGDGRLGGISATIAAYESLLLRGFDTDAVVLMDHGLGNADAIERYLQGKVPVVSLPRLPTKEEEAAGGPTIDTWLFDNRHTFGRLLDALESAHVARLTRLRSMAGKASDALWWPFTQHGLVGRDDVTVIDSRCGDEFAVYAGALSDNQAEKMQSKHGRSKTGFAEPQLGLTARTSLGDSRADPGSAVSRSQIYDISTPILTGPKTSESASINPSSGTPEAVSAELATPKTADPDSLSPEGLNPESLTPETLNPSFDACASWWTQGVTLEGQLEITRAMAYAAGRYGHVMFPENVHEPALRLAEKLLAGVGKGWADRVYYSDNGSTAIEIAVKMAFRKFVKDHGLSNSKPAPELYVLALNGSYHGDTLGAMEAQASTPYTAPLQQPWYRGRGCFLDPPKVELVRGRWQVRWDVAELDTTEYGTRDEVFSIKRTGTEEQAEAYRRYIGETIREFEEGGGSGERPVRLGGLILEPVIHGAGGMELIDPLFQRTLIQHCKEARIPVILDEVFAGIWRLGRETAAELLGCTPDIACYAKLLTGGMLPLAVTLATEDVFKSFLSDNKLEALLHGHSYTAHATGCAAAVAALDLFTNPSKNPNYDSASHVMKEMWAPDMLEEMSCMPEVTRVVALGTVFALELRSQSVGYGSPVSRGIVLRLRKRGVYSRALGNVLYLMCTPMTKVERCTQLLTMLKEEIERTDMNQ</sequence>
<evidence type="ECO:0000256" key="3">
    <source>
        <dbReference type="ARBA" id="ARBA00022679"/>
    </source>
</evidence>
<keyword evidence="3 6" id="KW-0808">Transferase</keyword>
<name>A0A1Y1I9R2_KLENI</name>
<dbReference type="GO" id="GO:0004015">
    <property type="term" value="F:adenosylmethionine-8-amino-7-oxononanoate transaminase activity"/>
    <property type="evidence" value="ECO:0000318"/>
    <property type="project" value="GO_Central"/>
</dbReference>
<dbReference type="PANTHER" id="PTHR42684">
    <property type="entry name" value="ADENOSYLMETHIONINE-8-AMINO-7-OXONONANOATE AMINOTRANSFERASE"/>
    <property type="match status" value="1"/>
</dbReference>
<dbReference type="PROSITE" id="PS00600">
    <property type="entry name" value="AA_TRANSFER_CLASS_3"/>
    <property type="match status" value="1"/>
</dbReference>
<dbReference type="Pfam" id="PF00202">
    <property type="entry name" value="Aminotran_3"/>
    <property type="match status" value="2"/>
</dbReference>
<dbReference type="CDD" id="cd03109">
    <property type="entry name" value="DTBS"/>
    <property type="match status" value="1"/>
</dbReference>
<dbReference type="InterPro" id="IPR015424">
    <property type="entry name" value="PyrdxlP-dep_Trfase"/>
</dbReference>
<organism evidence="6 7">
    <name type="scientific">Klebsormidium nitens</name>
    <name type="common">Green alga</name>
    <name type="synonym">Ulothrix nitens</name>
    <dbReference type="NCBI Taxonomy" id="105231"/>
    <lineage>
        <taxon>Eukaryota</taxon>
        <taxon>Viridiplantae</taxon>
        <taxon>Streptophyta</taxon>
        <taxon>Klebsormidiophyceae</taxon>
        <taxon>Klebsormidiales</taxon>
        <taxon>Klebsormidiaceae</taxon>
        <taxon>Klebsormidium</taxon>
    </lineage>
</organism>
<feature type="region of interest" description="Disordered" evidence="5">
    <location>
        <begin position="38"/>
        <end position="59"/>
    </location>
</feature>
<evidence type="ECO:0000256" key="5">
    <source>
        <dbReference type="SAM" id="MobiDB-lite"/>
    </source>
</evidence>
<reference evidence="6 7" key="1">
    <citation type="journal article" date="2014" name="Nat. Commun.">
        <title>Klebsormidium flaccidum genome reveals primary factors for plant terrestrial adaptation.</title>
        <authorList>
            <person name="Hori K."/>
            <person name="Maruyama F."/>
            <person name="Fujisawa T."/>
            <person name="Togashi T."/>
            <person name="Yamamoto N."/>
            <person name="Seo M."/>
            <person name="Sato S."/>
            <person name="Yamada T."/>
            <person name="Mori H."/>
            <person name="Tajima N."/>
            <person name="Moriyama T."/>
            <person name="Ikeuchi M."/>
            <person name="Watanabe M."/>
            <person name="Wada H."/>
            <person name="Kobayashi K."/>
            <person name="Saito M."/>
            <person name="Masuda T."/>
            <person name="Sasaki-Sekimoto Y."/>
            <person name="Mashiguchi K."/>
            <person name="Awai K."/>
            <person name="Shimojima M."/>
            <person name="Masuda S."/>
            <person name="Iwai M."/>
            <person name="Nobusawa T."/>
            <person name="Narise T."/>
            <person name="Kondo S."/>
            <person name="Saito H."/>
            <person name="Sato R."/>
            <person name="Murakawa M."/>
            <person name="Ihara Y."/>
            <person name="Oshima-Yamada Y."/>
            <person name="Ohtaka K."/>
            <person name="Satoh M."/>
            <person name="Sonobe K."/>
            <person name="Ishii M."/>
            <person name="Ohtani R."/>
            <person name="Kanamori-Sato M."/>
            <person name="Honoki R."/>
            <person name="Miyazaki D."/>
            <person name="Mochizuki H."/>
            <person name="Umetsu J."/>
            <person name="Higashi K."/>
            <person name="Shibata D."/>
            <person name="Kamiya Y."/>
            <person name="Sato N."/>
            <person name="Nakamura Y."/>
            <person name="Tabata S."/>
            <person name="Ida S."/>
            <person name="Kurokawa K."/>
            <person name="Ohta H."/>
        </authorList>
    </citation>
    <scope>NUCLEOTIDE SEQUENCE [LARGE SCALE GENOMIC DNA]</scope>
    <source>
        <strain evidence="6 7">NIES-2285</strain>
    </source>
</reference>
<dbReference type="InterPro" id="IPR015422">
    <property type="entry name" value="PyrdxlP-dep_Trfase_small"/>
</dbReference>
<dbReference type="OrthoDB" id="425114at2759"/>
<dbReference type="PANTHER" id="PTHR42684:SF3">
    <property type="entry name" value="ADENOSYLMETHIONINE-8-AMINO-7-OXONONANOATE AMINOTRANSFERASE"/>
    <property type="match status" value="1"/>
</dbReference>
<dbReference type="AlphaFoldDB" id="A0A1Y1I9R2"/>
<dbReference type="GO" id="GO:0004141">
    <property type="term" value="F:dethiobiotin synthase activity"/>
    <property type="evidence" value="ECO:0000318"/>
    <property type="project" value="GO_Central"/>
</dbReference>
<dbReference type="GO" id="GO:0009102">
    <property type="term" value="P:biotin biosynthetic process"/>
    <property type="evidence" value="ECO:0000318"/>
    <property type="project" value="GO_Central"/>
</dbReference>
<dbReference type="InterPro" id="IPR049704">
    <property type="entry name" value="Aminotrans_3_PPA_site"/>
</dbReference>
<evidence type="ECO:0000313" key="7">
    <source>
        <dbReference type="Proteomes" id="UP000054558"/>
    </source>
</evidence>
<evidence type="ECO:0000256" key="1">
    <source>
        <dbReference type="ARBA" id="ARBA00004173"/>
    </source>
</evidence>
<dbReference type="SUPFAM" id="SSF53383">
    <property type="entry name" value="PLP-dependent transferases"/>
    <property type="match status" value="1"/>
</dbReference>
<accession>A0A1Y1I9R2</accession>
<evidence type="ECO:0000256" key="2">
    <source>
        <dbReference type="ARBA" id="ARBA00022576"/>
    </source>
</evidence>
<dbReference type="InterPro" id="IPR005814">
    <property type="entry name" value="Aminotrans_3"/>
</dbReference>
<dbReference type="GO" id="GO:0005739">
    <property type="term" value="C:mitochondrion"/>
    <property type="evidence" value="ECO:0000318"/>
    <property type="project" value="GO_Central"/>
</dbReference>
<feature type="compositionally biased region" description="Polar residues" evidence="5">
    <location>
        <begin position="517"/>
        <end position="531"/>
    </location>
</feature>
<dbReference type="OMA" id="KGWASRA"/>
<evidence type="ECO:0000313" key="6">
    <source>
        <dbReference type="EMBL" id="GAQ87303.1"/>
    </source>
</evidence>
<feature type="region of interest" description="Disordered" evidence="5">
    <location>
        <begin position="512"/>
        <end position="563"/>
    </location>
</feature>
<proteinExistence type="predicted"/>
<dbReference type="GO" id="GO:0030170">
    <property type="term" value="F:pyridoxal phosphate binding"/>
    <property type="evidence" value="ECO:0007669"/>
    <property type="project" value="InterPro"/>
</dbReference>
<dbReference type="Gene3D" id="3.40.50.300">
    <property type="entry name" value="P-loop containing nucleotide triphosphate hydrolases"/>
    <property type="match status" value="1"/>
</dbReference>
<dbReference type="InterPro" id="IPR027417">
    <property type="entry name" value="P-loop_NTPase"/>
</dbReference>
<dbReference type="Gene3D" id="3.90.1150.10">
    <property type="entry name" value="Aspartate Aminotransferase, domain 1"/>
    <property type="match status" value="2"/>
</dbReference>
<keyword evidence="7" id="KW-1185">Reference proteome</keyword>